<dbReference type="GO" id="GO:1902201">
    <property type="term" value="P:negative regulation of bacterial-type flagellum-dependent cell motility"/>
    <property type="evidence" value="ECO:0007669"/>
    <property type="project" value="TreeGrafter"/>
</dbReference>
<dbReference type="GO" id="GO:0052621">
    <property type="term" value="F:diguanylate cyclase activity"/>
    <property type="evidence" value="ECO:0007669"/>
    <property type="project" value="TreeGrafter"/>
</dbReference>
<gene>
    <name evidence="9" type="ORF">LCGC14_0005540</name>
</gene>
<feature type="transmembrane region" description="Helical" evidence="7">
    <location>
        <begin position="224"/>
        <end position="253"/>
    </location>
</feature>
<evidence type="ECO:0000313" key="9">
    <source>
        <dbReference type="EMBL" id="KKO12539.1"/>
    </source>
</evidence>
<dbReference type="PANTHER" id="PTHR45138">
    <property type="entry name" value="REGULATORY COMPONENTS OF SENSORY TRANSDUCTION SYSTEM"/>
    <property type="match status" value="1"/>
</dbReference>
<dbReference type="InterPro" id="IPR050469">
    <property type="entry name" value="Diguanylate_Cyclase"/>
</dbReference>
<dbReference type="PROSITE" id="PS50887">
    <property type="entry name" value="GGDEF"/>
    <property type="match status" value="1"/>
</dbReference>
<dbReference type="SUPFAM" id="SSF55073">
    <property type="entry name" value="Nucleotide cyclase"/>
    <property type="match status" value="1"/>
</dbReference>
<feature type="transmembrane region" description="Helical" evidence="7">
    <location>
        <begin position="274"/>
        <end position="292"/>
    </location>
</feature>
<keyword evidence="5 7" id="KW-0472">Membrane</keyword>
<dbReference type="Pfam" id="PF05231">
    <property type="entry name" value="MASE1"/>
    <property type="match status" value="1"/>
</dbReference>
<accession>A0A0F9Z5J7</accession>
<dbReference type="InterPro" id="IPR029787">
    <property type="entry name" value="Nucleotide_cyclase"/>
</dbReference>
<proteinExistence type="predicted"/>
<dbReference type="NCBIfam" id="TIGR00254">
    <property type="entry name" value="GGDEF"/>
    <property type="match status" value="1"/>
</dbReference>
<sequence>MIYLIARALLVGIGYYIFATLGATYTVVDVGISVLWPANAVLLAAFLIFPPRQWPLMALMTLGAEVLVGLSFTPVSASLAFGLINIFEVTLAAWLIRRSTAGEFDFDRVASATRFLVFGPVLASCLAGLLGAWVYVWLGQDISGYWSLWRLWWFGDALGLLLMTPLLVALWRFMGRGMPAFRPWRLLELGTLWGALLLVAPVAFRDWSGDAFDFNLTPIVILPLGIWAAIRFGVLVTVTTLVVIATLAIRYLVNEVYPIGSSSPQEAVWAVQEFLAIVAIVSVGLSVLLAEIRQQNAGLEKRIQERTSSLAQANAELNATNEWLRSLVSTDFLTGIANRRAFDENGERILQQMKREQSPVSAIMFDLDHFKKINDVLGHDAGDQVLRDIIAPVISVLRPLDLFCRYGGEEFLVLLPGADLNEAAGIAERIRQTIADLEVQYKEEVVRVTVSLGAAEWDGVQHLDELVHAADKALYAAKHSGRNCVRLTDNGIIHSSALT</sequence>
<dbReference type="SMART" id="SM00267">
    <property type="entry name" value="GGDEF"/>
    <property type="match status" value="1"/>
</dbReference>
<feature type="coiled-coil region" evidence="6">
    <location>
        <begin position="289"/>
        <end position="316"/>
    </location>
</feature>
<feature type="transmembrane region" description="Helical" evidence="7">
    <location>
        <begin position="116"/>
        <end position="138"/>
    </location>
</feature>
<keyword evidence="4 7" id="KW-1133">Transmembrane helix</keyword>
<feature type="transmembrane region" description="Helical" evidence="7">
    <location>
        <begin position="150"/>
        <end position="174"/>
    </location>
</feature>
<dbReference type="GO" id="GO:0005886">
    <property type="term" value="C:plasma membrane"/>
    <property type="evidence" value="ECO:0007669"/>
    <property type="project" value="UniProtKB-SubCell"/>
</dbReference>
<reference evidence="9" key="1">
    <citation type="journal article" date="2015" name="Nature">
        <title>Complex archaea that bridge the gap between prokaryotes and eukaryotes.</title>
        <authorList>
            <person name="Spang A."/>
            <person name="Saw J.H."/>
            <person name="Jorgensen S.L."/>
            <person name="Zaremba-Niedzwiedzka K."/>
            <person name="Martijn J."/>
            <person name="Lind A.E."/>
            <person name="van Eijk R."/>
            <person name="Schleper C."/>
            <person name="Guy L."/>
            <person name="Ettema T.J."/>
        </authorList>
    </citation>
    <scope>NUCLEOTIDE SEQUENCE</scope>
</reference>
<dbReference type="InterPro" id="IPR007895">
    <property type="entry name" value="MASE1"/>
</dbReference>
<dbReference type="Pfam" id="PF00990">
    <property type="entry name" value="GGDEF"/>
    <property type="match status" value="1"/>
</dbReference>
<comment type="caution">
    <text evidence="9">The sequence shown here is derived from an EMBL/GenBank/DDBJ whole genome shotgun (WGS) entry which is preliminary data.</text>
</comment>
<keyword evidence="6" id="KW-0175">Coiled coil</keyword>
<evidence type="ECO:0000256" key="3">
    <source>
        <dbReference type="ARBA" id="ARBA00022692"/>
    </source>
</evidence>
<evidence type="ECO:0000256" key="2">
    <source>
        <dbReference type="ARBA" id="ARBA00022475"/>
    </source>
</evidence>
<evidence type="ECO:0000256" key="7">
    <source>
        <dbReference type="SAM" id="Phobius"/>
    </source>
</evidence>
<dbReference type="PANTHER" id="PTHR45138:SF9">
    <property type="entry name" value="DIGUANYLATE CYCLASE DGCM-RELATED"/>
    <property type="match status" value="1"/>
</dbReference>
<feature type="domain" description="GGDEF" evidence="8">
    <location>
        <begin position="358"/>
        <end position="490"/>
    </location>
</feature>
<dbReference type="Gene3D" id="3.30.70.270">
    <property type="match status" value="1"/>
</dbReference>
<keyword evidence="2" id="KW-1003">Cell membrane</keyword>
<feature type="transmembrane region" description="Helical" evidence="7">
    <location>
        <begin position="7"/>
        <end position="25"/>
    </location>
</feature>
<keyword evidence="3 7" id="KW-0812">Transmembrane</keyword>
<feature type="transmembrane region" description="Helical" evidence="7">
    <location>
        <begin position="186"/>
        <end position="204"/>
    </location>
</feature>
<dbReference type="InterPro" id="IPR000160">
    <property type="entry name" value="GGDEF_dom"/>
</dbReference>
<evidence type="ECO:0000256" key="1">
    <source>
        <dbReference type="ARBA" id="ARBA00004651"/>
    </source>
</evidence>
<organism evidence="9">
    <name type="scientific">marine sediment metagenome</name>
    <dbReference type="NCBI Taxonomy" id="412755"/>
    <lineage>
        <taxon>unclassified sequences</taxon>
        <taxon>metagenomes</taxon>
        <taxon>ecological metagenomes</taxon>
    </lineage>
</organism>
<dbReference type="EMBL" id="LAZR01000001">
    <property type="protein sequence ID" value="KKO12539.1"/>
    <property type="molecule type" value="Genomic_DNA"/>
</dbReference>
<dbReference type="GO" id="GO:0043709">
    <property type="term" value="P:cell adhesion involved in single-species biofilm formation"/>
    <property type="evidence" value="ECO:0007669"/>
    <property type="project" value="TreeGrafter"/>
</dbReference>
<dbReference type="InterPro" id="IPR043128">
    <property type="entry name" value="Rev_trsase/Diguanyl_cyclase"/>
</dbReference>
<dbReference type="AlphaFoldDB" id="A0A0F9Z5J7"/>
<feature type="transmembrane region" description="Helical" evidence="7">
    <location>
        <begin position="79"/>
        <end position="96"/>
    </location>
</feature>
<protein>
    <recommendedName>
        <fullName evidence="8">GGDEF domain-containing protein</fullName>
    </recommendedName>
</protein>
<feature type="transmembrane region" description="Helical" evidence="7">
    <location>
        <begin position="31"/>
        <end position="49"/>
    </location>
</feature>
<comment type="subcellular location">
    <subcellularLocation>
        <location evidence="1">Cell membrane</location>
        <topology evidence="1">Multi-pass membrane protein</topology>
    </subcellularLocation>
</comment>
<dbReference type="FunFam" id="3.30.70.270:FF:000001">
    <property type="entry name" value="Diguanylate cyclase domain protein"/>
    <property type="match status" value="1"/>
</dbReference>
<evidence type="ECO:0000259" key="8">
    <source>
        <dbReference type="PROSITE" id="PS50887"/>
    </source>
</evidence>
<evidence type="ECO:0000256" key="4">
    <source>
        <dbReference type="ARBA" id="ARBA00022989"/>
    </source>
</evidence>
<evidence type="ECO:0000256" key="6">
    <source>
        <dbReference type="SAM" id="Coils"/>
    </source>
</evidence>
<evidence type="ECO:0000256" key="5">
    <source>
        <dbReference type="ARBA" id="ARBA00023136"/>
    </source>
</evidence>
<name>A0A0F9Z5J7_9ZZZZ</name>
<dbReference type="CDD" id="cd01949">
    <property type="entry name" value="GGDEF"/>
    <property type="match status" value="1"/>
</dbReference>